<protein>
    <submittedName>
        <fullName evidence="2">Uncharacterized protein</fullName>
    </submittedName>
</protein>
<evidence type="ECO:0000313" key="2">
    <source>
        <dbReference type="EMBL" id="GIJ57246.1"/>
    </source>
</evidence>
<name>A0A8J3Z8N7_9ACTN</name>
<feature type="transmembrane region" description="Helical" evidence="1">
    <location>
        <begin position="54"/>
        <end position="75"/>
    </location>
</feature>
<keyword evidence="1" id="KW-1133">Transmembrane helix</keyword>
<evidence type="ECO:0000313" key="3">
    <source>
        <dbReference type="Proteomes" id="UP000612585"/>
    </source>
</evidence>
<evidence type="ECO:0000256" key="1">
    <source>
        <dbReference type="SAM" id="Phobius"/>
    </source>
</evidence>
<gene>
    <name evidence="2" type="ORF">Vau01_047620</name>
</gene>
<dbReference type="Proteomes" id="UP000612585">
    <property type="component" value="Unassembled WGS sequence"/>
</dbReference>
<keyword evidence="3" id="KW-1185">Reference proteome</keyword>
<accession>A0A8J3Z8N7</accession>
<dbReference type="AlphaFoldDB" id="A0A8J3Z8N7"/>
<feature type="transmembrane region" description="Helical" evidence="1">
    <location>
        <begin position="27"/>
        <end position="48"/>
    </location>
</feature>
<keyword evidence="1" id="KW-0472">Membrane</keyword>
<feature type="transmembrane region" description="Helical" evidence="1">
    <location>
        <begin position="113"/>
        <end position="132"/>
    </location>
</feature>
<reference evidence="2" key="1">
    <citation type="submission" date="2021-01" db="EMBL/GenBank/DDBJ databases">
        <title>Whole genome shotgun sequence of Virgisporangium aurantiacum NBRC 16421.</title>
        <authorList>
            <person name="Komaki H."/>
            <person name="Tamura T."/>
        </authorList>
    </citation>
    <scope>NUCLEOTIDE SEQUENCE</scope>
    <source>
        <strain evidence="2">NBRC 16421</strain>
    </source>
</reference>
<dbReference type="EMBL" id="BOPG01000030">
    <property type="protein sequence ID" value="GIJ57246.1"/>
    <property type="molecule type" value="Genomic_DNA"/>
</dbReference>
<keyword evidence="1" id="KW-0812">Transmembrane</keyword>
<organism evidence="2 3">
    <name type="scientific">Virgisporangium aurantiacum</name>
    <dbReference type="NCBI Taxonomy" id="175570"/>
    <lineage>
        <taxon>Bacteria</taxon>
        <taxon>Bacillati</taxon>
        <taxon>Actinomycetota</taxon>
        <taxon>Actinomycetes</taxon>
        <taxon>Micromonosporales</taxon>
        <taxon>Micromonosporaceae</taxon>
        <taxon>Virgisporangium</taxon>
    </lineage>
</organism>
<sequence>MIQGLAQLRRLWFNTAVTARPAAPPPLVTVLAILLYIGGGLVIAYAVIDMGSVGAVTGVLPAWGQALYGALYVALARALQIGSRRAWLISVVLCWAGLALAGVYLVAQGLQAAIAQGIWAAVYLTLLTRSSVREWCAARPTAPGETPTGDA</sequence>
<proteinExistence type="predicted"/>
<dbReference type="RefSeq" id="WP_203996436.1">
    <property type="nucleotide sequence ID" value="NZ_BOPG01000030.1"/>
</dbReference>
<comment type="caution">
    <text evidence="2">The sequence shown here is derived from an EMBL/GenBank/DDBJ whole genome shotgun (WGS) entry which is preliminary data.</text>
</comment>
<feature type="transmembrane region" description="Helical" evidence="1">
    <location>
        <begin position="87"/>
        <end position="107"/>
    </location>
</feature>